<evidence type="ECO:0008006" key="3">
    <source>
        <dbReference type="Google" id="ProtNLM"/>
    </source>
</evidence>
<evidence type="ECO:0000313" key="1">
    <source>
        <dbReference type="EMBL" id="PMD20188.1"/>
    </source>
</evidence>
<dbReference type="AlphaFoldDB" id="A0A2J6Q1N7"/>
<reference evidence="1 2" key="1">
    <citation type="submission" date="2016-05" db="EMBL/GenBank/DDBJ databases">
        <title>A degradative enzymes factory behind the ericoid mycorrhizal symbiosis.</title>
        <authorList>
            <consortium name="DOE Joint Genome Institute"/>
            <person name="Martino E."/>
            <person name="Morin E."/>
            <person name="Grelet G."/>
            <person name="Kuo A."/>
            <person name="Kohler A."/>
            <person name="Daghino S."/>
            <person name="Barry K."/>
            <person name="Choi C."/>
            <person name="Cichocki N."/>
            <person name="Clum A."/>
            <person name="Copeland A."/>
            <person name="Hainaut M."/>
            <person name="Haridas S."/>
            <person name="Labutti K."/>
            <person name="Lindquist E."/>
            <person name="Lipzen A."/>
            <person name="Khouja H.-R."/>
            <person name="Murat C."/>
            <person name="Ohm R."/>
            <person name="Olson A."/>
            <person name="Spatafora J."/>
            <person name="Veneault-Fourrey C."/>
            <person name="Henrissat B."/>
            <person name="Grigoriev I."/>
            <person name="Martin F."/>
            <person name="Perotto S."/>
        </authorList>
    </citation>
    <scope>NUCLEOTIDE SEQUENCE [LARGE SCALE GENOMIC DNA]</scope>
    <source>
        <strain evidence="1 2">UAMH 7357</strain>
    </source>
</reference>
<sequence length="342" mass="38703">MTSREAIVAVAALDASRRSQTLSYGKKSVVATTALKAYKKALRSLQTDLDCQMILNSDACLWSTFFLGIFELMYDVTGEGWVKHILYGTSKIMQLRGPTAHKNGPGRSFFLTFRIFEVCRALIYNDTTFLDQPSWRLLTKDIWSGQRAVEWHPKEALLDLMIPCSTLSMRGYALDRLSVPPELEILRIAADGLSIQSSLFSWSKETAIWSKSEPYANTDSSHNDVYESPSLLANIYYHATSIFLSGIFDYRYQHWEGIPTPRLPALDIQNHVTAILNGSETVLNKTNIAGILLFFPLRVAGARARTVIEQQVILSMLQQIDRRNFIVAGAFVENLKELWHRN</sequence>
<name>A0A2J6Q1N7_9HELO</name>
<accession>A0A2J6Q1N7</accession>
<proteinExistence type="predicted"/>
<gene>
    <name evidence="1" type="ORF">NA56DRAFT_187023</name>
</gene>
<dbReference type="PANTHER" id="PTHR38111">
    <property type="entry name" value="ZN(2)-C6 FUNGAL-TYPE DOMAIN-CONTAINING PROTEIN-RELATED"/>
    <property type="match status" value="1"/>
</dbReference>
<dbReference type="InterPro" id="IPR053178">
    <property type="entry name" value="Osmoadaptation_assoc"/>
</dbReference>
<dbReference type="Pfam" id="PF11951">
    <property type="entry name" value="Fungal_trans_2"/>
    <property type="match status" value="1"/>
</dbReference>
<dbReference type="Proteomes" id="UP000235672">
    <property type="component" value="Unassembled WGS sequence"/>
</dbReference>
<protein>
    <recommendedName>
        <fullName evidence="3">C6 finger domain protein</fullName>
    </recommendedName>
</protein>
<dbReference type="PANTHER" id="PTHR38111:SF2">
    <property type="entry name" value="FINGER DOMAIN PROTEIN, PUTATIVE (AFU_ORTHOLOGUE AFUA_1G01560)-RELATED"/>
    <property type="match status" value="1"/>
</dbReference>
<dbReference type="OrthoDB" id="194358at2759"/>
<evidence type="ECO:0000313" key="2">
    <source>
        <dbReference type="Proteomes" id="UP000235672"/>
    </source>
</evidence>
<dbReference type="InterPro" id="IPR021858">
    <property type="entry name" value="Fun_TF"/>
</dbReference>
<dbReference type="EMBL" id="KZ613486">
    <property type="protein sequence ID" value="PMD20188.1"/>
    <property type="molecule type" value="Genomic_DNA"/>
</dbReference>
<organism evidence="1 2">
    <name type="scientific">Hyaloscypha hepaticicola</name>
    <dbReference type="NCBI Taxonomy" id="2082293"/>
    <lineage>
        <taxon>Eukaryota</taxon>
        <taxon>Fungi</taxon>
        <taxon>Dikarya</taxon>
        <taxon>Ascomycota</taxon>
        <taxon>Pezizomycotina</taxon>
        <taxon>Leotiomycetes</taxon>
        <taxon>Helotiales</taxon>
        <taxon>Hyaloscyphaceae</taxon>
        <taxon>Hyaloscypha</taxon>
    </lineage>
</organism>
<keyword evidence="2" id="KW-1185">Reference proteome</keyword>